<name>A0A1W5ZSL2_9BACI</name>
<dbReference type="OrthoDB" id="9788539at2"/>
<gene>
    <name evidence="6" type="ORF">HM131_05350</name>
</gene>
<keyword evidence="3 5" id="KW-0904">Protein phosphatase</keyword>
<accession>A0A1W5ZSL2</accession>
<comment type="catalytic activity">
    <reaction evidence="4 5">
        <text>O-phospho-L-tyrosyl-[protein] + H2O = L-tyrosyl-[protein] + phosphate</text>
        <dbReference type="Rhea" id="RHEA:10684"/>
        <dbReference type="Rhea" id="RHEA-COMP:10136"/>
        <dbReference type="Rhea" id="RHEA-COMP:20101"/>
        <dbReference type="ChEBI" id="CHEBI:15377"/>
        <dbReference type="ChEBI" id="CHEBI:43474"/>
        <dbReference type="ChEBI" id="CHEBI:46858"/>
        <dbReference type="ChEBI" id="CHEBI:61978"/>
        <dbReference type="EC" id="3.1.3.48"/>
    </reaction>
</comment>
<evidence type="ECO:0000256" key="3">
    <source>
        <dbReference type="ARBA" id="ARBA00022912"/>
    </source>
</evidence>
<evidence type="ECO:0000256" key="2">
    <source>
        <dbReference type="ARBA" id="ARBA00022801"/>
    </source>
</evidence>
<dbReference type="PANTHER" id="PTHR39181">
    <property type="entry name" value="TYROSINE-PROTEIN PHOSPHATASE YWQE"/>
    <property type="match status" value="1"/>
</dbReference>
<dbReference type="KEGG" id="hmn:HM131_05350"/>
<evidence type="ECO:0000313" key="7">
    <source>
        <dbReference type="Proteomes" id="UP000192527"/>
    </source>
</evidence>
<keyword evidence="7" id="KW-1185">Reference proteome</keyword>
<sequence>MIDLHCHILPGVDDGAQTLEDSIEMAKEAVKEGIETIVATPQHMTSNFHNANHSIISKVKDLNRELKAQGIPLEVLYGQEVRMNSEIMSALEAEELLSVNHKSKYIFIELPYNMMPNYAKNVLYELQLAGYKPILAHPERNKVIQEQPDLLYHFVRNGAITQVTAGSIVGKYGRPAQKLAFNMIEHNLAHVIASDARDTKKKKFYMKAAYDKMQKKYGADTVYQFMENAHVILDGEMVYTDPPERMKAKKGIGIF</sequence>
<comment type="similarity">
    <text evidence="1 5">Belongs to the metallo-dependent hydrolases superfamily. CpsB/CapC family.</text>
</comment>
<evidence type="ECO:0000256" key="1">
    <source>
        <dbReference type="ARBA" id="ARBA00005750"/>
    </source>
</evidence>
<dbReference type="PIRSF" id="PIRSF016557">
    <property type="entry name" value="Caps_synth_CpsB"/>
    <property type="match status" value="1"/>
</dbReference>
<dbReference type="SUPFAM" id="SSF89550">
    <property type="entry name" value="PHP domain-like"/>
    <property type="match status" value="1"/>
</dbReference>
<evidence type="ECO:0000256" key="5">
    <source>
        <dbReference type="PIRNR" id="PIRNR016557"/>
    </source>
</evidence>
<protein>
    <recommendedName>
        <fullName evidence="5">Tyrosine-protein phosphatase</fullName>
        <ecNumber evidence="5">3.1.3.48</ecNumber>
    </recommendedName>
</protein>
<dbReference type="Pfam" id="PF19567">
    <property type="entry name" value="CpsB_CapC"/>
    <property type="match status" value="1"/>
</dbReference>
<dbReference type="STRING" id="402384.HM131_05350"/>
<dbReference type="Gene3D" id="3.20.20.140">
    <property type="entry name" value="Metal-dependent hydrolases"/>
    <property type="match status" value="1"/>
</dbReference>
<dbReference type="EC" id="3.1.3.48" evidence="5"/>
<dbReference type="EMBL" id="CP020772">
    <property type="protein sequence ID" value="ARI76296.1"/>
    <property type="molecule type" value="Genomic_DNA"/>
</dbReference>
<organism evidence="6 7">
    <name type="scientific">Halobacillus mangrovi</name>
    <dbReference type="NCBI Taxonomy" id="402384"/>
    <lineage>
        <taxon>Bacteria</taxon>
        <taxon>Bacillati</taxon>
        <taxon>Bacillota</taxon>
        <taxon>Bacilli</taxon>
        <taxon>Bacillales</taxon>
        <taxon>Bacillaceae</taxon>
        <taxon>Halobacillus</taxon>
    </lineage>
</organism>
<dbReference type="InterPro" id="IPR016195">
    <property type="entry name" value="Pol/histidinol_Pase-like"/>
</dbReference>
<dbReference type="GO" id="GO:0004725">
    <property type="term" value="F:protein tyrosine phosphatase activity"/>
    <property type="evidence" value="ECO:0007669"/>
    <property type="project" value="UniProtKB-UniRule"/>
</dbReference>
<evidence type="ECO:0000313" key="6">
    <source>
        <dbReference type="EMBL" id="ARI76296.1"/>
    </source>
</evidence>
<dbReference type="RefSeq" id="WP_085028688.1">
    <property type="nucleotide sequence ID" value="NZ_CP020772.1"/>
</dbReference>
<dbReference type="Proteomes" id="UP000192527">
    <property type="component" value="Chromosome"/>
</dbReference>
<dbReference type="PANTHER" id="PTHR39181:SF1">
    <property type="entry name" value="TYROSINE-PROTEIN PHOSPHATASE YWQE"/>
    <property type="match status" value="1"/>
</dbReference>
<proteinExistence type="inferred from homology"/>
<reference evidence="6 7" key="1">
    <citation type="submission" date="2017-04" db="EMBL/GenBank/DDBJ databases">
        <title>The whole genome sequencing and assembly of Halobacillus mangrovi strain.</title>
        <authorList>
            <person name="Lee S.-J."/>
            <person name="Park M.-K."/>
            <person name="Kim J.-Y."/>
            <person name="Lee Y.-J."/>
            <person name="Yi H."/>
            <person name="Bahn Y.-S."/>
            <person name="Kim J.F."/>
            <person name="Lee D.-W."/>
        </authorList>
    </citation>
    <scope>NUCLEOTIDE SEQUENCE [LARGE SCALE GENOMIC DNA]</scope>
    <source>
        <strain evidence="6 7">KTB 131</strain>
    </source>
</reference>
<dbReference type="GO" id="GO:0030145">
    <property type="term" value="F:manganese ion binding"/>
    <property type="evidence" value="ECO:0007669"/>
    <property type="project" value="UniProtKB-UniRule"/>
</dbReference>
<dbReference type="AlphaFoldDB" id="A0A1W5ZSL2"/>
<evidence type="ECO:0000256" key="4">
    <source>
        <dbReference type="ARBA" id="ARBA00051722"/>
    </source>
</evidence>
<dbReference type="InterPro" id="IPR016667">
    <property type="entry name" value="Caps_polysacc_synth_CpsB/CapC"/>
</dbReference>
<keyword evidence="2 5" id="KW-0378">Hydrolase</keyword>